<dbReference type="PROSITE" id="PS00622">
    <property type="entry name" value="HTH_LUXR_1"/>
    <property type="match status" value="1"/>
</dbReference>
<gene>
    <name evidence="4" type="ORF">WMN62_11790</name>
</gene>
<keyword evidence="2" id="KW-0067">ATP-binding</keyword>
<dbReference type="PRINTS" id="PR00038">
    <property type="entry name" value="HTHLUXR"/>
</dbReference>
<dbReference type="InterPro" id="IPR000792">
    <property type="entry name" value="Tscrpt_reg_LuxR_C"/>
</dbReference>
<evidence type="ECO:0000256" key="2">
    <source>
        <dbReference type="ARBA" id="ARBA00022840"/>
    </source>
</evidence>
<sequence>MTTVLTNEEYLPRTGTPRSSVLVAPDVDRPIRGRVAERTVVAEALARLDDGAGAVLIVRGPSGIGKTRLLEDTVARATAAGLRVAEASTDRDARLIPLTPVMDAFGTGPRPISDRSRFGSIARDQESRYWLLQQLQDDIERAAASSGVVVVIDDLQWCDTTTLAVLRSLSRRLADLPVLWVLAVRAEDLDPSVVSTVDDLAAAGRVVDLEPLSDDATAAMIGDLFGVAPDDTVLRAARRTENTPLLVVELVRGLLDEELVEFADGRATMPGRTLPATFGASVRETVRRLSKPTQQIVQVGAVLGRSFDVRSLAALLDQPVHRLLPGLQEAIDAGVLVDGGEQLAFRHDVLREAAESMIPLAVRDALVRQAAEELLRQGVEPLSVATRIADVARPGDVDAAELLRTVAIDLAETDAAQASAFALRAVDIARDTAILPGIVLDVLPLLWHSGRVTEARALTARLDGRLGPEDEGRLRLTTARLQTESSAADALRSVETALELPGLSDGLRSRLLALRALNLAHVGRHEDLRVALDGSPDGPGSDQTALATFEASASVLAFNQGRFADAGRLITAAMSRMAGAEQPSTTWLPEGLWAAFLANSLGDTDRADRIAEANAIETRSNHLARATASWMMLRTRVLFDQGDLEGARTLAEAVLDLAQDLELGGFAALTAGSVLFRIALVQADRGGTERYRHFAESLCADPTFERAGSWLLALEAESVGAIDDALAFTEPAWRTLDAPVSSMSSPADFADDVHLARIALRSGRHDRAERVERTARRRSEANPENDLCAGTWLHVRGLVTGSADSLRAAVARLRGVPRRLVLAAALEDLGRLVHDEGAAGAGPPAAASAATTAAAVAEASEAWQESARLFHDAAANRDAERVRRRLREVGVVYRTSAPDRTVTGLTARESQVVERVAAGLTTQQIASDLFISTHTVVSHVRHVYTKWGVSSRRELAARFTAHRAG</sequence>
<organism evidence="4 5">
    <name type="scientific">Curtobacterium citreum</name>
    <dbReference type="NCBI Taxonomy" id="2036"/>
    <lineage>
        <taxon>Bacteria</taxon>
        <taxon>Bacillati</taxon>
        <taxon>Actinomycetota</taxon>
        <taxon>Actinomycetes</taxon>
        <taxon>Micrococcales</taxon>
        <taxon>Microbacteriaceae</taxon>
        <taxon>Curtobacterium</taxon>
    </lineage>
</organism>
<protein>
    <submittedName>
        <fullName evidence="4">AAA family ATPase</fullName>
    </submittedName>
</protein>
<accession>A0ABU8YC77</accession>
<dbReference type="Gene3D" id="3.40.50.300">
    <property type="entry name" value="P-loop containing nucleotide triphosphate hydrolases"/>
    <property type="match status" value="1"/>
</dbReference>
<evidence type="ECO:0000313" key="4">
    <source>
        <dbReference type="EMBL" id="MEK0172151.1"/>
    </source>
</evidence>
<dbReference type="PANTHER" id="PTHR16305:SF35">
    <property type="entry name" value="TRANSCRIPTIONAL ACTIVATOR DOMAIN"/>
    <property type="match status" value="1"/>
</dbReference>
<evidence type="ECO:0000313" key="5">
    <source>
        <dbReference type="Proteomes" id="UP001370299"/>
    </source>
</evidence>
<dbReference type="PANTHER" id="PTHR16305">
    <property type="entry name" value="TESTICULAR SOLUBLE ADENYLYL CYCLASE"/>
    <property type="match status" value="1"/>
</dbReference>
<proteinExistence type="predicted"/>
<evidence type="ECO:0000256" key="1">
    <source>
        <dbReference type="ARBA" id="ARBA00022741"/>
    </source>
</evidence>
<comment type="caution">
    <text evidence="4">The sequence shown here is derived from an EMBL/GenBank/DDBJ whole genome shotgun (WGS) entry which is preliminary data.</text>
</comment>
<dbReference type="RefSeq" id="WP_340197523.1">
    <property type="nucleotide sequence ID" value="NZ_JBBKAP010000072.1"/>
</dbReference>
<dbReference type="CDD" id="cd06170">
    <property type="entry name" value="LuxR_C_like"/>
    <property type="match status" value="1"/>
</dbReference>
<dbReference type="SUPFAM" id="SSF46894">
    <property type="entry name" value="C-terminal effector domain of the bipartite response regulators"/>
    <property type="match status" value="1"/>
</dbReference>
<name>A0ABU8YC77_9MICO</name>
<dbReference type="PROSITE" id="PS50043">
    <property type="entry name" value="HTH_LUXR_2"/>
    <property type="match status" value="1"/>
</dbReference>
<keyword evidence="1" id="KW-0547">Nucleotide-binding</keyword>
<dbReference type="InterPro" id="IPR041664">
    <property type="entry name" value="AAA_16"/>
</dbReference>
<dbReference type="InterPro" id="IPR016032">
    <property type="entry name" value="Sig_transdc_resp-reg_C-effctor"/>
</dbReference>
<keyword evidence="5" id="KW-1185">Reference proteome</keyword>
<dbReference type="Pfam" id="PF13191">
    <property type="entry name" value="AAA_16"/>
    <property type="match status" value="1"/>
</dbReference>
<dbReference type="EMBL" id="JBBLYY010000061">
    <property type="protein sequence ID" value="MEK0172151.1"/>
    <property type="molecule type" value="Genomic_DNA"/>
</dbReference>
<dbReference type="SUPFAM" id="SSF52540">
    <property type="entry name" value="P-loop containing nucleoside triphosphate hydrolases"/>
    <property type="match status" value="1"/>
</dbReference>
<reference evidence="4 5" key="1">
    <citation type="submission" date="2024-03" db="EMBL/GenBank/DDBJ databases">
        <title>Whole genomes of four grape xylem sap localized bacterial endophytes.</title>
        <authorList>
            <person name="Kumar G."/>
            <person name="Savka M.A."/>
        </authorList>
    </citation>
    <scope>NUCLEOTIDE SEQUENCE [LARGE SCALE GENOMIC DNA]</scope>
    <source>
        <strain evidence="4 5">RIT_GXS8</strain>
    </source>
</reference>
<dbReference type="Proteomes" id="UP001370299">
    <property type="component" value="Unassembled WGS sequence"/>
</dbReference>
<dbReference type="SMART" id="SM00421">
    <property type="entry name" value="HTH_LUXR"/>
    <property type="match status" value="1"/>
</dbReference>
<dbReference type="InterPro" id="IPR036388">
    <property type="entry name" value="WH-like_DNA-bd_sf"/>
</dbReference>
<dbReference type="Pfam" id="PF00196">
    <property type="entry name" value="GerE"/>
    <property type="match status" value="1"/>
</dbReference>
<dbReference type="InterPro" id="IPR027417">
    <property type="entry name" value="P-loop_NTPase"/>
</dbReference>
<feature type="domain" description="HTH luxR-type" evidence="3">
    <location>
        <begin position="898"/>
        <end position="963"/>
    </location>
</feature>
<dbReference type="Gene3D" id="1.10.10.10">
    <property type="entry name" value="Winged helix-like DNA-binding domain superfamily/Winged helix DNA-binding domain"/>
    <property type="match status" value="1"/>
</dbReference>
<evidence type="ECO:0000259" key="3">
    <source>
        <dbReference type="PROSITE" id="PS50043"/>
    </source>
</evidence>